<dbReference type="InterPro" id="IPR035428">
    <property type="entry name" value="FANCF"/>
</dbReference>
<dbReference type="GO" id="GO:0043240">
    <property type="term" value="C:Fanconi anaemia nuclear complex"/>
    <property type="evidence" value="ECO:0007669"/>
    <property type="project" value="InterPro"/>
</dbReference>
<keyword evidence="2" id="KW-1185">Reference proteome</keyword>
<evidence type="ECO:0000313" key="2">
    <source>
        <dbReference type="Proteomes" id="UP000655225"/>
    </source>
</evidence>
<reference evidence="1 2" key="1">
    <citation type="submission" date="2020-04" db="EMBL/GenBank/DDBJ databases">
        <title>Plant Genome Project.</title>
        <authorList>
            <person name="Zhang R.-G."/>
        </authorList>
    </citation>
    <scope>NUCLEOTIDE SEQUENCE [LARGE SCALE GENOMIC DNA]</scope>
    <source>
        <strain evidence="1">YNK0</strain>
        <tissue evidence="1">Leaf</tissue>
    </source>
</reference>
<dbReference type="PANTHER" id="PTHR14449:SF2">
    <property type="entry name" value="FANCONI ANEMIA GROUP F PROTEIN"/>
    <property type="match status" value="1"/>
</dbReference>
<dbReference type="OMA" id="CLYTFHI"/>
<organism evidence="1 2">
    <name type="scientific">Tetracentron sinense</name>
    <name type="common">Spur-leaf</name>
    <dbReference type="NCBI Taxonomy" id="13715"/>
    <lineage>
        <taxon>Eukaryota</taxon>
        <taxon>Viridiplantae</taxon>
        <taxon>Streptophyta</taxon>
        <taxon>Embryophyta</taxon>
        <taxon>Tracheophyta</taxon>
        <taxon>Spermatophyta</taxon>
        <taxon>Magnoliopsida</taxon>
        <taxon>Trochodendrales</taxon>
        <taxon>Trochodendraceae</taxon>
        <taxon>Tetracentron</taxon>
    </lineage>
</organism>
<proteinExistence type="predicted"/>
<dbReference type="GO" id="GO:0036297">
    <property type="term" value="P:interstrand cross-link repair"/>
    <property type="evidence" value="ECO:0007669"/>
    <property type="project" value="InterPro"/>
</dbReference>
<sequence length="472" mass="53284">MDWSHPDISLEDLLKLIKGFVDILILASGYQSSALPALWDAQNIKKAVQWGLFFENVFKGLSSSEYYQDSLKELDKSLLEMTSNPFFPQGLAHLSSATLTRGRDFVLGHLIHTLHLRDAHLSAILMAIVEMDLDDLRTTEYDCLNVYLDKLKLQNTSLNLVPERRGFIKDSMISSPNVVLSSADQAAHDSVSRSCGIKDNINAGSPLVVPNIKIKEHTSDDYTEFISQELLKRQKAVSCISVAERSLDILSETVAHRKWLGSDNKLLEGKPQNDISLLSEDQLVEFVVWNQWRSSNLSYLLDNRTLRLVSGANMIFSAPKAQWIQVFERLKVSSETRDGDLLEIIELSLLGCIASRWSYLIEHFISVSYDLPSISKQYHEVRSLLHGRSQTLHSKEETMNSKENDIVDYLTVSWGSVLHQLWKLSPVLAAVAIPSGSNLFKMYLSEMETQFKGDSSMIRCCSCIQVGKEHKD</sequence>
<dbReference type="Proteomes" id="UP000655225">
    <property type="component" value="Unassembled WGS sequence"/>
</dbReference>
<dbReference type="EMBL" id="JABCRI010000014">
    <property type="protein sequence ID" value="KAF8394237.1"/>
    <property type="molecule type" value="Genomic_DNA"/>
</dbReference>
<comment type="caution">
    <text evidence="1">The sequence shown here is derived from an EMBL/GenBank/DDBJ whole genome shotgun (WGS) entry which is preliminary data.</text>
</comment>
<protein>
    <submittedName>
        <fullName evidence="1">Uncharacterized protein</fullName>
    </submittedName>
</protein>
<dbReference type="PANTHER" id="PTHR14449">
    <property type="entry name" value="FANCONI ANEMIA GROUP F PROTEIN FANCF"/>
    <property type="match status" value="1"/>
</dbReference>
<accession>A0A834YZR0</accession>
<evidence type="ECO:0000313" key="1">
    <source>
        <dbReference type="EMBL" id="KAF8394237.1"/>
    </source>
</evidence>
<gene>
    <name evidence="1" type="ORF">HHK36_020444</name>
</gene>
<dbReference type="Pfam" id="PF11107">
    <property type="entry name" value="FANCF"/>
    <property type="match status" value="1"/>
</dbReference>
<dbReference type="OrthoDB" id="1930482at2759"/>
<dbReference type="AlphaFoldDB" id="A0A834YZR0"/>
<name>A0A834YZR0_TETSI</name>